<reference evidence="1" key="1">
    <citation type="journal article" date="2021" name="PeerJ">
        <title>Extensive microbial diversity within the chicken gut microbiome revealed by metagenomics and culture.</title>
        <authorList>
            <person name="Gilroy R."/>
            <person name="Ravi A."/>
            <person name="Getino M."/>
            <person name="Pursley I."/>
            <person name="Horton D.L."/>
            <person name="Alikhan N.F."/>
            <person name="Baker D."/>
            <person name="Gharbi K."/>
            <person name="Hall N."/>
            <person name="Watson M."/>
            <person name="Adriaenssens E.M."/>
            <person name="Foster-Nyarko E."/>
            <person name="Jarju S."/>
            <person name="Secka A."/>
            <person name="Antonio M."/>
            <person name="Oren A."/>
            <person name="Chaudhuri R.R."/>
            <person name="La Ragione R."/>
            <person name="Hildebrand F."/>
            <person name="Pallen M.J."/>
        </authorList>
    </citation>
    <scope>NUCLEOTIDE SEQUENCE</scope>
    <source>
        <strain evidence="1">Gambia2-208</strain>
    </source>
</reference>
<protein>
    <submittedName>
        <fullName evidence="1">Uncharacterized protein</fullName>
    </submittedName>
</protein>
<evidence type="ECO:0000313" key="1">
    <source>
        <dbReference type="EMBL" id="HIY88187.1"/>
    </source>
</evidence>
<organism evidence="1 2">
    <name type="scientific">Candidatus Bacteroides pullicola</name>
    <dbReference type="NCBI Taxonomy" id="2838475"/>
    <lineage>
        <taxon>Bacteria</taxon>
        <taxon>Pseudomonadati</taxon>
        <taxon>Bacteroidota</taxon>
        <taxon>Bacteroidia</taxon>
        <taxon>Bacteroidales</taxon>
        <taxon>Bacteroidaceae</taxon>
        <taxon>Bacteroides</taxon>
    </lineage>
</organism>
<accession>A0A9D1ZLA0</accession>
<dbReference type="AlphaFoldDB" id="A0A9D1ZLA0"/>
<comment type="caution">
    <text evidence="1">The sequence shown here is derived from an EMBL/GenBank/DDBJ whole genome shotgun (WGS) entry which is preliminary data.</text>
</comment>
<proteinExistence type="predicted"/>
<sequence>MKTFNDLHFHPHPISVQMEEIASMAPSWMVAKYQGCTQAEEHFPNGYGVSVVFGKPFYSNGVDTYEVAVLKGDDIDMGNQLLQGGVIGNQSPQEVSRIMERLQQLPPCE</sequence>
<name>A0A9D1ZLA0_9BACE</name>
<evidence type="ECO:0000313" key="2">
    <source>
        <dbReference type="Proteomes" id="UP000886851"/>
    </source>
</evidence>
<dbReference type="Proteomes" id="UP000886851">
    <property type="component" value="Unassembled WGS sequence"/>
</dbReference>
<dbReference type="EMBL" id="DXCV01000039">
    <property type="protein sequence ID" value="HIY88187.1"/>
    <property type="molecule type" value="Genomic_DNA"/>
</dbReference>
<gene>
    <name evidence="1" type="ORF">H9824_05730</name>
</gene>
<reference evidence="1" key="2">
    <citation type="submission" date="2021-04" db="EMBL/GenBank/DDBJ databases">
        <authorList>
            <person name="Gilroy R."/>
        </authorList>
    </citation>
    <scope>NUCLEOTIDE SEQUENCE</scope>
    <source>
        <strain evidence="1">Gambia2-208</strain>
    </source>
</reference>